<evidence type="ECO:0000259" key="2">
    <source>
        <dbReference type="Pfam" id="PF03819"/>
    </source>
</evidence>
<dbReference type="GO" id="GO:0047429">
    <property type="term" value="F:nucleoside triphosphate diphosphatase activity"/>
    <property type="evidence" value="ECO:0007669"/>
    <property type="project" value="UniProtKB-EC"/>
</dbReference>
<dbReference type="InterPro" id="IPR048011">
    <property type="entry name" value="NTP-PPase_MazG-like_C"/>
</dbReference>
<reference evidence="3 4" key="1">
    <citation type="submission" date="2023-08" db="EMBL/GenBank/DDBJ databases">
        <title>Whole-genome sequencing of halo(alkali)philic microorganisms from hypersaline lakes.</title>
        <authorList>
            <person name="Sorokin D.Y."/>
            <person name="Abbas B."/>
            <person name="Merkel A.Y."/>
        </authorList>
    </citation>
    <scope>NUCLEOTIDE SEQUENCE [LARGE SCALE GENOMIC DNA]</scope>
    <source>
        <strain evidence="3 4">AB-CW4</strain>
    </source>
</reference>
<protein>
    <submittedName>
        <fullName evidence="3">Nucleoside triphosphate pyrophosphohydrolase</fullName>
        <ecNumber evidence="3">3.6.1.9</ecNumber>
    </submittedName>
</protein>
<comment type="caution">
    <text evidence="3">The sequence shown here is derived from an EMBL/GenBank/DDBJ whole genome shotgun (WGS) entry which is preliminary data.</text>
</comment>
<feature type="region of interest" description="Disordered" evidence="1">
    <location>
        <begin position="238"/>
        <end position="267"/>
    </location>
</feature>
<evidence type="ECO:0000256" key="1">
    <source>
        <dbReference type="SAM" id="MobiDB-lite"/>
    </source>
</evidence>
<dbReference type="Pfam" id="PF03819">
    <property type="entry name" value="MazG"/>
    <property type="match status" value="2"/>
</dbReference>
<evidence type="ECO:0000313" key="3">
    <source>
        <dbReference type="EMBL" id="MDQ2070777.1"/>
    </source>
</evidence>
<proteinExistence type="predicted"/>
<feature type="domain" description="NTP pyrophosphohydrolase MazG-like" evidence="2">
    <location>
        <begin position="31"/>
        <end position="104"/>
    </location>
</feature>
<feature type="compositionally biased region" description="Basic and acidic residues" evidence="1">
    <location>
        <begin position="257"/>
        <end position="267"/>
    </location>
</feature>
<dbReference type="Proteomes" id="UP001239019">
    <property type="component" value="Unassembled WGS sequence"/>
</dbReference>
<dbReference type="EMBL" id="JAVDDT010000010">
    <property type="protein sequence ID" value="MDQ2070777.1"/>
    <property type="molecule type" value="Genomic_DNA"/>
</dbReference>
<keyword evidence="4" id="KW-1185">Reference proteome</keyword>
<dbReference type="Gene3D" id="1.10.287.1080">
    <property type="entry name" value="MazG-like"/>
    <property type="match status" value="2"/>
</dbReference>
<dbReference type="CDD" id="cd11529">
    <property type="entry name" value="NTP-PPase_MazG_Cterm"/>
    <property type="match status" value="1"/>
</dbReference>
<organism evidence="3 4">
    <name type="scientific">Natronospira bacteriovora</name>
    <dbReference type="NCBI Taxonomy" id="3069753"/>
    <lineage>
        <taxon>Bacteria</taxon>
        <taxon>Pseudomonadati</taxon>
        <taxon>Pseudomonadota</taxon>
        <taxon>Gammaproteobacteria</taxon>
        <taxon>Natronospirales</taxon>
        <taxon>Natronospiraceae</taxon>
        <taxon>Natronospira</taxon>
    </lineage>
</organism>
<dbReference type="EC" id="3.6.1.9" evidence="3"/>
<dbReference type="InterPro" id="IPR048015">
    <property type="entry name" value="NTP-PPase_MazG-like_N"/>
</dbReference>
<dbReference type="RefSeq" id="WP_306729273.1">
    <property type="nucleotide sequence ID" value="NZ_JAVDDT010000010.1"/>
</dbReference>
<sequence>MSDSAESPIDRLRHIMARLRGPGGCPWDQAQDFSTIAPYTIEEAYEVDDAIRRGDMGALRDELGDLLLQVVFHSRMAEEQGDFDFDAVANAIADKLWRRHPHVFGDASYASEEEQTADWEAMKARERAQKGDHSALDDVPLALPALKRAAKLGKRASRVGFDWPDTRGVVDKIHEEVGEIEAEMAAGGDRRRLEEEIGDLLFAVTNLARYLKVDPEKALRGCNARFEERFRHVERRLNEQGRSTESADLDEMDALWDEAKQQGKQDA</sequence>
<dbReference type="InterPro" id="IPR004518">
    <property type="entry name" value="MazG-like_dom"/>
</dbReference>
<evidence type="ECO:0000313" key="4">
    <source>
        <dbReference type="Proteomes" id="UP001239019"/>
    </source>
</evidence>
<dbReference type="PANTHER" id="PTHR30522">
    <property type="entry name" value="NUCLEOSIDE TRIPHOSPHATE PYROPHOSPHOHYDROLASE"/>
    <property type="match status" value="1"/>
</dbReference>
<dbReference type="PANTHER" id="PTHR30522:SF0">
    <property type="entry name" value="NUCLEOSIDE TRIPHOSPHATE PYROPHOSPHOHYDROLASE"/>
    <property type="match status" value="1"/>
</dbReference>
<name>A0ABU0W9R2_9GAMM</name>
<dbReference type="SUPFAM" id="SSF101386">
    <property type="entry name" value="all-alpha NTP pyrophosphatases"/>
    <property type="match status" value="2"/>
</dbReference>
<accession>A0ABU0W9R2</accession>
<dbReference type="InterPro" id="IPR011551">
    <property type="entry name" value="NTP_PyrPHydrolase_MazG"/>
</dbReference>
<dbReference type="NCBIfam" id="NF007113">
    <property type="entry name" value="PRK09562.1"/>
    <property type="match status" value="1"/>
</dbReference>
<dbReference type="NCBIfam" id="TIGR00444">
    <property type="entry name" value="mazG"/>
    <property type="match status" value="1"/>
</dbReference>
<feature type="compositionally biased region" description="Acidic residues" evidence="1">
    <location>
        <begin position="247"/>
        <end position="256"/>
    </location>
</feature>
<dbReference type="CDD" id="cd11528">
    <property type="entry name" value="NTP-PPase_MazG_Nterm"/>
    <property type="match status" value="1"/>
</dbReference>
<keyword evidence="3" id="KW-0378">Hydrolase</keyword>
<feature type="domain" description="NTP pyrophosphohydrolase MazG-like" evidence="2">
    <location>
        <begin position="172"/>
        <end position="233"/>
    </location>
</feature>
<gene>
    <name evidence="3" type="primary">mazG</name>
    <name evidence="3" type="ORF">RBH19_12945</name>
</gene>